<comment type="caution">
    <text evidence="10">Lacks conserved residue(s) required for the propagation of feature annotation.</text>
</comment>
<keyword evidence="8 10" id="KW-0675">Receptor</keyword>
<comment type="similarity">
    <text evidence="10">Belongs to the insect chemoreceptor superfamily. Heteromeric odorant receptor channel (TC 1.A.69) family.</text>
</comment>
<evidence type="ECO:0000256" key="10">
    <source>
        <dbReference type="RuleBase" id="RU351113"/>
    </source>
</evidence>
<feature type="transmembrane region" description="Helical" evidence="10">
    <location>
        <begin position="75"/>
        <end position="97"/>
    </location>
</feature>
<dbReference type="InterPro" id="IPR004117">
    <property type="entry name" value="7tm6_olfct_rcpt"/>
</dbReference>
<keyword evidence="3 10" id="KW-0716">Sensory transduction</keyword>
<evidence type="ECO:0000256" key="5">
    <source>
        <dbReference type="ARBA" id="ARBA00022725"/>
    </source>
</evidence>
<gene>
    <name evidence="11" type="primary">OR</name>
</gene>
<evidence type="ECO:0000256" key="6">
    <source>
        <dbReference type="ARBA" id="ARBA00022989"/>
    </source>
</evidence>
<evidence type="ECO:0000313" key="11">
    <source>
        <dbReference type="EMBL" id="AST36279.1"/>
    </source>
</evidence>
<dbReference type="EMBL" id="KY283620">
    <property type="protein sequence ID" value="AST36279.1"/>
    <property type="molecule type" value="mRNA"/>
</dbReference>
<keyword evidence="7 10" id="KW-0472">Membrane</keyword>
<feature type="transmembrane region" description="Helical" evidence="10">
    <location>
        <begin position="42"/>
        <end position="69"/>
    </location>
</feature>
<keyword evidence="9 10" id="KW-0807">Transducer</keyword>
<comment type="subcellular location">
    <subcellularLocation>
        <location evidence="1 10">Cell membrane</location>
        <topology evidence="1 10">Multi-pass membrane protein</topology>
    </subcellularLocation>
</comment>
<feature type="transmembrane region" description="Helical" evidence="10">
    <location>
        <begin position="141"/>
        <end position="160"/>
    </location>
</feature>
<keyword evidence="5 10" id="KW-0552">Olfaction</keyword>
<name>A0A223HD20_9NEOP</name>
<keyword evidence="6 10" id="KW-1133">Transmembrane helix</keyword>
<dbReference type="GO" id="GO:0007165">
    <property type="term" value="P:signal transduction"/>
    <property type="evidence" value="ECO:0007669"/>
    <property type="project" value="UniProtKB-KW"/>
</dbReference>
<sequence length="402" mass="45478">MWEKLRRFRPKHCDLPTTMDNLSVLLRVLALNPDGRDEGIPIAATVLTVLGIGVYVYVYVFSMVWSVFLRENEDLAGNMIMFSVGMATGMSMVKLFCVHIKSALVTKTVAAYLSCDKRVSRESRMYSNRLRYMRTIKRRATFVWLMTVTNGIAYCIRPFFQRGKHLILDAQTLYGLDPNFESPNFELTFVLVVMAVVVVVYSCATITSLLIIFVGYVEAQMLALGDEMLHLWDDAQALTTEETDPATQKKLQNQHIEHQLKSIVQTHAASLNLLHLTESVFSTSIAIEFCLLALDIISAMLGDLESTYLEIPYALNQVIIDCLIGQRLVEASLRFRETVYACKWEEFDASNMKTVLMILKNTKTMVLSAGGIAELQLTTLMYVLKSIYTTYAALRTTMNKNT</sequence>
<keyword evidence="4 10" id="KW-0812">Transmembrane</keyword>
<evidence type="ECO:0000256" key="2">
    <source>
        <dbReference type="ARBA" id="ARBA00022475"/>
    </source>
</evidence>
<evidence type="ECO:0000256" key="9">
    <source>
        <dbReference type="ARBA" id="ARBA00023224"/>
    </source>
</evidence>
<organism evidence="11">
    <name type="scientific">Hedya nubiferana</name>
    <dbReference type="NCBI Taxonomy" id="572853"/>
    <lineage>
        <taxon>Eukaryota</taxon>
        <taxon>Metazoa</taxon>
        <taxon>Ecdysozoa</taxon>
        <taxon>Arthropoda</taxon>
        <taxon>Hexapoda</taxon>
        <taxon>Insecta</taxon>
        <taxon>Pterygota</taxon>
        <taxon>Neoptera</taxon>
        <taxon>Endopterygota</taxon>
        <taxon>Lepidoptera</taxon>
        <taxon>Glossata</taxon>
        <taxon>Ditrysia</taxon>
        <taxon>Tortricoidea</taxon>
        <taxon>Tortricidae</taxon>
        <taxon>Olethreutinae</taxon>
        <taxon>Olethreutini</taxon>
        <taxon>Hedya</taxon>
    </lineage>
</organism>
<evidence type="ECO:0000256" key="7">
    <source>
        <dbReference type="ARBA" id="ARBA00023136"/>
    </source>
</evidence>
<protein>
    <recommendedName>
        <fullName evidence="10">Odorant receptor</fullName>
    </recommendedName>
</protein>
<evidence type="ECO:0000256" key="1">
    <source>
        <dbReference type="ARBA" id="ARBA00004651"/>
    </source>
</evidence>
<evidence type="ECO:0000256" key="3">
    <source>
        <dbReference type="ARBA" id="ARBA00022606"/>
    </source>
</evidence>
<reference evidence="11" key="1">
    <citation type="journal article" date="2017" name="Sci. Rep.">
        <title>Antennal transcriptomes of three tortricid moths reveal putative conserved chemosensory receptors for social and habitat olfactory cues.</title>
        <authorList>
            <person name="Gonzalez F."/>
            <person name="Witzgall P."/>
            <person name="Walker W.B."/>
        </authorList>
    </citation>
    <scope>NUCLEOTIDE SEQUENCE</scope>
</reference>
<evidence type="ECO:0000256" key="8">
    <source>
        <dbReference type="ARBA" id="ARBA00023170"/>
    </source>
</evidence>
<dbReference type="AlphaFoldDB" id="A0A223HD20"/>
<evidence type="ECO:0000256" key="4">
    <source>
        <dbReference type="ARBA" id="ARBA00022692"/>
    </source>
</evidence>
<keyword evidence="2" id="KW-1003">Cell membrane</keyword>
<proteinExistence type="evidence at transcript level"/>
<dbReference type="GO" id="GO:0004984">
    <property type="term" value="F:olfactory receptor activity"/>
    <property type="evidence" value="ECO:0007669"/>
    <property type="project" value="InterPro"/>
</dbReference>
<dbReference type="PANTHER" id="PTHR21137:SF35">
    <property type="entry name" value="ODORANT RECEPTOR 19A-RELATED"/>
    <property type="match status" value="1"/>
</dbReference>
<dbReference type="GO" id="GO:0005549">
    <property type="term" value="F:odorant binding"/>
    <property type="evidence" value="ECO:0007669"/>
    <property type="project" value="InterPro"/>
</dbReference>
<dbReference type="PANTHER" id="PTHR21137">
    <property type="entry name" value="ODORANT RECEPTOR"/>
    <property type="match status" value="1"/>
</dbReference>
<dbReference type="GO" id="GO:0005886">
    <property type="term" value="C:plasma membrane"/>
    <property type="evidence" value="ECO:0007669"/>
    <property type="project" value="UniProtKB-SubCell"/>
</dbReference>
<feature type="transmembrane region" description="Helical" evidence="10">
    <location>
        <begin position="187"/>
        <end position="214"/>
    </location>
</feature>
<accession>A0A223HD20</accession>
<dbReference type="Pfam" id="PF02949">
    <property type="entry name" value="7tm_6"/>
    <property type="match status" value="1"/>
</dbReference>